<keyword evidence="2" id="KW-1185">Reference proteome</keyword>
<protein>
    <submittedName>
        <fullName evidence="1">Uncharacterized protein</fullName>
    </submittedName>
</protein>
<dbReference type="EMBL" id="CM047909">
    <property type="protein sequence ID" value="KAJ0079771.1"/>
    <property type="molecule type" value="Genomic_DNA"/>
</dbReference>
<gene>
    <name evidence="1" type="ORF">Patl1_22698</name>
</gene>
<organism evidence="1 2">
    <name type="scientific">Pistacia atlantica</name>
    <dbReference type="NCBI Taxonomy" id="434234"/>
    <lineage>
        <taxon>Eukaryota</taxon>
        <taxon>Viridiplantae</taxon>
        <taxon>Streptophyta</taxon>
        <taxon>Embryophyta</taxon>
        <taxon>Tracheophyta</taxon>
        <taxon>Spermatophyta</taxon>
        <taxon>Magnoliopsida</taxon>
        <taxon>eudicotyledons</taxon>
        <taxon>Gunneridae</taxon>
        <taxon>Pentapetalae</taxon>
        <taxon>rosids</taxon>
        <taxon>malvids</taxon>
        <taxon>Sapindales</taxon>
        <taxon>Anacardiaceae</taxon>
        <taxon>Pistacia</taxon>
    </lineage>
</organism>
<sequence>MKYLHQSLEELCPLRDLLIHYLIAICHLNMLLRLGSTGMIMGKPVMDPAMYAQQSHPYMAQQMWPQGPEQQQSPSDH</sequence>
<proteinExistence type="predicted"/>
<name>A0ACC1A1Q7_9ROSI</name>
<comment type="caution">
    <text evidence="1">The sequence shown here is derived from an EMBL/GenBank/DDBJ whole genome shotgun (WGS) entry which is preliminary data.</text>
</comment>
<evidence type="ECO:0000313" key="1">
    <source>
        <dbReference type="EMBL" id="KAJ0079771.1"/>
    </source>
</evidence>
<evidence type="ECO:0000313" key="2">
    <source>
        <dbReference type="Proteomes" id="UP001164250"/>
    </source>
</evidence>
<dbReference type="Proteomes" id="UP001164250">
    <property type="component" value="Chromosome 13"/>
</dbReference>
<accession>A0ACC1A1Q7</accession>
<reference evidence="2" key="1">
    <citation type="journal article" date="2023" name="G3 (Bethesda)">
        <title>Genome assembly and association tests identify interacting loci associated with vigor, precocity, and sex in interspecific pistachio rootstocks.</title>
        <authorList>
            <person name="Palmer W."/>
            <person name="Jacygrad E."/>
            <person name="Sagayaradj S."/>
            <person name="Cavanaugh K."/>
            <person name="Han R."/>
            <person name="Bertier L."/>
            <person name="Beede B."/>
            <person name="Kafkas S."/>
            <person name="Golino D."/>
            <person name="Preece J."/>
            <person name="Michelmore R."/>
        </authorList>
    </citation>
    <scope>NUCLEOTIDE SEQUENCE [LARGE SCALE GENOMIC DNA]</scope>
</reference>